<gene>
    <name evidence="1" type="ORF">C4B59_04940</name>
</gene>
<accession>A0AC61L489</accession>
<protein>
    <submittedName>
        <fullName evidence="1">Uncharacterized protein</fullName>
    </submittedName>
</protein>
<dbReference type="Proteomes" id="UP000248329">
    <property type="component" value="Unassembled WGS sequence"/>
</dbReference>
<evidence type="ECO:0000313" key="2">
    <source>
        <dbReference type="Proteomes" id="UP000248329"/>
    </source>
</evidence>
<proteinExistence type="predicted"/>
<reference evidence="1" key="1">
    <citation type="submission" date="2018-01" db="EMBL/GenBank/DDBJ databases">
        <authorList>
            <person name="Krukenberg V."/>
        </authorList>
    </citation>
    <scope>NUCLEOTIDE SEQUENCE</scope>
    <source>
        <strain evidence="1">E20ANME2</strain>
    </source>
</reference>
<organism evidence="1 2">
    <name type="scientific">Candidatus Methanogaster sp</name>
    <dbReference type="NCBI Taxonomy" id="3386292"/>
    <lineage>
        <taxon>Archaea</taxon>
        <taxon>Methanobacteriati</taxon>
        <taxon>Methanobacteriota</taxon>
        <taxon>Stenosarchaea group</taxon>
        <taxon>Methanomicrobia</taxon>
        <taxon>Methanosarcinales</taxon>
        <taxon>ANME-2 cluster</taxon>
        <taxon>Candidatus Methanogasteraceae</taxon>
        <taxon>Candidatus Methanogaster</taxon>
    </lineage>
</organism>
<name>A0AC61L489_9EURY</name>
<dbReference type="EMBL" id="PQXF01000006">
    <property type="protein sequence ID" value="PXF61300.1"/>
    <property type="molecule type" value="Genomic_DNA"/>
</dbReference>
<comment type="caution">
    <text evidence="1">The sequence shown here is derived from an EMBL/GenBank/DDBJ whole genome shotgun (WGS) entry which is preliminary data.</text>
</comment>
<sequence length="173" mass="18554">MGAGSIIAAVVAVAAILIAANVVITGGLYMTNTLTSSMKEVQDTENKQLKTEIEIGNITADGSTIDVTLANTGHEKIREFSQMDAILHYYTPIGGGTLKIVRISYTEETTPDDNEWTITGISPDNINPGIFDPDEEMTIRIKVSGSPVKVDSVNNWLQITTPNGVSTSKYFSG</sequence>
<evidence type="ECO:0000313" key="1">
    <source>
        <dbReference type="EMBL" id="PXF61300.1"/>
    </source>
</evidence>